<evidence type="ECO:0000313" key="4">
    <source>
        <dbReference type="Proteomes" id="UP000316079"/>
    </source>
</evidence>
<dbReference type="PANTHER" id="PTHR28616:SF1">
    <property type="entry name" value="COILED-COIL DOMAIN-CONTAINING PROTEIN 125"/>
    <property type="match status" value="1"/>
</dbReference>
<evidence type="ECO:0000256" key="1">
    <source>
        <dbReference type="SAM" id="Coils"/>
    </source>
</evidence>
<feature type="coiled-coil region" evidence="1">
    <location>
        <begin position="232"/>
        <end position="262"/>
    </location>
</feature>
<dbReference type="GO" id="GO:2000146">
    <property type="term" value="P:negative regulation of cell motility"/>
    <property type="evidence" value="ECO:0007669"/>
    <property type="project" value="TreeGrafter"/>
</dbReference>
<dbReference type="STRING" id="623744.A0A553NKG4"/>
<reference evidence="3 4" key="1">
    <citation type="journal article" date="2019" name="Sci. Data">
        <title>Hybrid genome assembly and annotation of Danionella translucida.</title>
        <authorList>
            <person name="Kadobianskyi M."/>
            <person name="Schulze L."/>
            <person name="Schuelke M."/>
            <person name="Judkewitz B."/>
        </authorList>
    </citation>
    <scope>NUCLEOTIDE SEQUENCE [LARGE SCALE GENOMIC DNA]</scope>
    <source>
        <strain evidence="3 4">Bolton</strain>
    </source>
</reference>
<dbReference type="Proteomes" id="UP000316079">
    <property type="component" value="Unassembled WGS sequence"/>
</dbReference>
<dbReference type="OrthoDB" id="9939852at2759"/>
<dbReference type="GO" id="GO:0005737">
    <property type="term" value="C:cytoplasm"/>
    <property type="evidence" value="ECO:0007669"/>
    <property type="project" value="TreeGrafter"/>
</dbReference>
<feature type="region of interest" description="Disordered" evidence="2">
    <location>
        <begin position="1"/>
        <end position="36"/>
    </location>
</feature>
<dbReference type="EMBL" id="SRMA01026886">
    <property type="protein sequence ID" value="TRY65919.1"/>
    <property type="molecule type" value="Genomic_DNA"/>
</dbReference>
<sequence length="409" mass="47541">MEACSEVTTEDDMTEGDLGDGMGARPRMHHDHPSPKMTREKLWNLMSYPIKGESERFSGHFSWTSCKAMYAVFRKEMDDEKAARWEERHSESSSEETSEELQRRLQEVTEKSEERNKTLEKEVNALQWEITFNQVQFKNVENSWGIKVLAENEALKKELEEKIKENHQQRKENGSLNQKSLELFSMLSPKERMDFQRTQPCCSLNLDSSALELAVYGACQCISNGDEHCPCARSAAASRKQVLQLKQELEQQQKRKEEAFVMMDAFRIAFEQQLRRVTENVLRQAESERAHTHYQGQKKVRPWPLSVGEKLKRILPTMSDGKIPTDSTEKLQMLLELLNDKEEALAHQRKVSYMLARITEDLEKRLQVQLEDLGLSQKDRRAEIEAVNQSVDQLRRRPPDLTKAINKDI</sequence>
<dbReference type="PANTHER" id="PTHR28616">
    <property type="entry name" value="COILED-COIL DOMAIN-CONTAINING PROTEIN 125"/>
    <property type="match status" value="1"/>
</dbReference>
<comment type="caution">
    <text evidence="3">The sequence shown here is derived from an EMBL/GenBank/DDBJ whole genome shotgun (WGS) entry which is preliminary data.</text>
</comment>
<accession>A0A553NKG4</accession>
<keyword evidence="4" id="KW-1185">Reference proteome</keyword>
<dbReference type="GO" id="GO:0035024">
    <property type="term" value="P:negative regulation of Rho protein signal transduction"/>
    <property type="evidence" value="ECO:0007669"/>
    <property type="project" value="TreeGrafter"/>
</dbReference>
<feature type="region of interest" description="Disordered" evidence="2">
    <location>
        <begin position="84"/>
        <end position="116"/>
    </location>
</feature>
<feature type="compositionally biased region" description="Basic and acidic residues" evidence="2">
    <location>
        <begin position="100"/>
        <end position="116"/>
    </location>
</feature>
<dbReference type="InterPro" id="IPR034608">
    <property type="entry name" value="CCDC125"/>
</dbReference>
<organism evidence="3 4">
    <name type="scientific">Danionella cerebrum</name>
    <dbReference type="NCBI Taxonomy" id="2873325"/>
    <lineage>
        <taxon>Eukaryota</taxon>
        <taxon>Metazoa</taxon>
        <taxon>Chordata</taxon>
        <taxon>Craniata</taxon>
        <taxon>Vertebrata</taxon>
        <taxon>Euteleostomi</taxon>
        <taxon>Actinopterygii</taxon>
        <taxon>Neopterygii</taxon>
        <taxon>Teleostei</taxon>
        <taxon>Ostariophysi</taxon>
        <taxon>Cypriniformes</taxon>
        <taxon>Danionidae</taxon>
        <taxon>Danioninae</taxon>
        <taxon>Danionella</taxon>
    </lineage>
</organism>
<proteinExistence type="predicted"/>
<evidence type="ECO:0008006" key="5">
    <source>
        <dbReference type="Google" id="ProtNLM"/>
    </source>
</evidence>
<protein>
    <recommendedName>
        <fullName evidence="5">Coiled-coil domain-containing protein 125</fullName>
    </recommendedName>
</protein>
<feature type="compositionally biased region" description="Acidic residues" evidence="2">
    <location>
        <begin position="8"/>
        <end position="18"/>
    </location>
</feature>
<gene>
    <name evidence="3" type="ORF">DNTS_026616</name>
</gene>
<name>A0A553NKG4_9TELE</name>
<evidence type="ECO:0000256" key="2">
    <source>
        <dbReference type="SAM" id="MobiDB-lite"/>
    </source>
</evidence>
<keyword evidence="1" id="KW-0175">Coiled coil</keyword>
<dbReference type="AlphaFoldDB" id="A0A553NKG4"/>
<evidence type="ECO:0000313" key="3">
    <source>
        <dbReference type="EMBL" id="TRY65919.1"/>
    </source>
</evidence>